<proteinExistence type="predicted"/>
<protein>
    <submittedName>
        <fullName evidence="1">Uncharacterized protein</fullName>
    </submittedName>
</protein>
<evidence type="ECO:0000313" key="1">
    <source>
        <dbReference type="EMBL" id="CAH7673242.1"/>
    </source>
</evidence>
<reference evidence="1" key="1">
    <citation type="submission" date="2022-06" db="EMBL/GenBank/DDBJ databases">
        <authorList>
            <consortium name="SYNGENTA / RWTH Aachen University"/>
        </authorList>
    </citation>
    <scope>NUCLEOTIDE SEQUENCE</scope>
</reference>
<organism evidence="1 2">
    <name type="scientific">Phakopsora pachyrhizi</name>
    <name type="common">Asian soybean rust disease fungus</name>
    <dbReference type="NCBI Taxonomy" id="170000"/>
    <lineage>
        <taxon>Eukaryota</taxon>
        <taxon>Fungi</taxon>
        <taxon>Dikarya</taxon>
        <taxon>Basidiomycota</taxon>
        <taxon>Pucciniomycotina</taxon>
        <taxon>Pucciniomycetes</taxon>
        <taxon>Pucciniales</taxon>
        <taxon>Phakopsoraceae</taxon>
        <taxon>Phakopsora</taxon>
    </lineage>
</organism>
<accession>A0AAV0AWE8</accession>
<keyword evidence="2" id="KW-1185">Reference proteome</keyword>
<name>A0AAV0AWE8_PHAPC</name>
<gene>
    <name evidence="1" type="ORF">PPACK8108_LOCUS8120</name>
</gene>
<dbReference type="AlphaFoldDB" id="A0AAV0AWE8"/>
<sequence length="141" mass="14945">MDLLAGVMDGVVAWIAVVGIDGQILEWGELLSLVTLGPSFTTTPHRSMCMANNSMGRAHAWLCTVCCAQLQQCASGLVLAQSEDWSATVNAHRGKFLFEAMKGHGPGHPEDGCDGEGTAAAVQKHETGNALWVGWQAQKPV</sequence>
<evidence type="ECO:0000313" key="2">
    <source>
        <dbReference type="Proteomes" id="UP001153365"/>
    </source>
</evidence>
<comment type="caution">
    <text evidence="1">The sequence shown here is derived from an EMBL/GenBank/DDBJ whole genome shotgun (WGS) entry which is preliminary data.</text>
</comment>
<dbReference type="Proteomes" id="UP001153365">
    <property type="component" value="Unassembled WGS sequence"/>
</dbReference>
<dbReference type="EMBL" id="CALTRL010001644">
    <property type="protein sequence ID" value="CAH7673242.1"/>
    <property type="molecule type" value="Genomic_DNA"/>
</dbReference>